<evidence type="ECO:0000256" key="1">
    <source>
        <dbReference type="SAM" id="SignalP"/>
    </source>
</evidence>
<organism evidence="4 5">
    <name type="scientific">Ajellomyces capsulatus (strain H143)</name>
    <name type="common">Darling's disease fungus</name>
    <name type="synonym">Histoplasma capsulatum</name>
    <dbReference type="NCBI Taxonomy" id="544712"/>
    <lineage>
        <taxon>Eukaryota</taxon>
        <taxon>Fungi</taxon>
        <taxon>Dikarya</taxon>
        <taxon>Ascomycota</taxon>
        <taxon>Pezizomycotina</taxon>
        <taxon>Eurotiomycetes</taxon>
        <taxon>Eurotiomycetidae</taxon>
        <taxon>Onygenales</taxon>
        <taxon>Ajellomycetaceae</taxon>
        <taxon>Histoplasma</taxon>
    </lineage>
</organism>
<dbReference type="SUPFAM" id="SSF56300">
    <property type="entry name" value="Metallo-dependent phosphatases"/>
    <property type="match status" value="1"/>
</dbReference>
<feature type="domain" description="PhoD-like phosphatase metallophosphatase" evidence="2">
    <location>
        <begin position="194"/>
        <end position="275"/>
    </location>
</feature>
<dbReference type="CDD" id="cd07389">
    <property type="entry name" value="MPP_PhoD"/>
    <property type="match status" value="1"/>
</dbReference>
<proteinExistence type="predicted"/>
<dbReference type="OMA" id="SCANWEA"/>
<dbReference type="STRING" id="544712.C6HKT6"/>
<dbReference type="InterPro" id="IPR052900">
    <property type="entry name" value="Phospholipid_Metab_Enz"/>
</dbReference>
<name>C6HKT6_AJECH</name>
<dbReference type="PANTHER" id="PTHR43606:SF7">
    <property type="entry name" value="PHOSPHATASE, PUTATIVE (AFU_ORTHOLOGUE AFUA_6G08710)-RELATED"/>
    <property type="match status" value="1"/>
</dbReference>
<dbReference type="VEuPathDB" id="FungiDB:HCDG_06817"/>
<dbReference type="OrthoDB" id="9992270at2759"/>
<reference evidence="5" key="1">
    <citation type="submission" date="2009-05" db="EMBL/GenBank/DDBJ databases">
        <title>The genome sequence of Ajellomyces capsulatus strain H143.</title>
        <authorList>
            <person name="Champion M."/>
            <person name="Cuomo C.A."/>
            <person name="Ma L.-J."/>
            <person name="Henn M.R."/>
            <person name="Sil A."/>
            <person name="Goldman B."/>
            <person name="Young S.K."/>
            <person name="Kodira C.D."/>
            <person name="Zeng Q."/>
            <person name="Koehrsen M."/>
            <person name="Alvarado L."/>
            <person name="Berlin A.M."/>
            <person name="Borenstein D."/>
            <person name="Chen Z."/>
            <person name="Engels R."/>
            <person name="Freedman E."/>
            <person name="Gellesch M."/>
            <person name="Goldberg J."/>
            <person name="Griggs A."/>
            <person name="Gujja S."/>
            <person name="Heiman D.I."/>
            <person name="Hepburn T.A."/>
            <person name="Howarth C."/>
            <person name="Jen D."/>
            <person name="Larson L."/>
            <person name="Lewis B."/>
            <person name="Mehta T."/>
            <person name="Park D."/>
            <person name="Pearson M."/>
            <person name="Roberts A."/>
            <person name="Saif S."/>
            <person name="Shea T.D."/>
            <person name="Shenoy N."/>
            <person name="Sisk P."/>
            <person name="Stolte C."/>
            <person name="Sykes S."/>
            <person name="Walk T."/>
            <person name="White J."/>
            <person name="Yandava C."/>
            <person name="Klein B."/>
            <person name="McEwen J.G."/>
            <person name="Puccia R."/>
            <person name="Goldman G.H."/>
            <person name="Felipe M.S."/>
            <person name="Nino-Vega G."/>
            <person name="San-Blas G."/>
            <person name="Taylor J.W."/>
            <person name="Mendoza L."/>
            <person name="Galagan J.E."/>
            <person name="Nusbaum C."/>
            <person name="Birren B.W."/>
        </authorList>
    </citation>
    <scope>NUCLEOTIDE SEQUENCE [LARGE SCALE GENOMIC DNA]</scope>
    <source>
        <strain evidence="5">H143</strain>
    </source>
</reference>
<dbReference type="Pfam" id="PF16655">
    <property type="entry name" value="PhoD_N"/>
    <property type="match status" value="1"/>
</dbReference>
<evidence type="ECO:0000313" key="5">
    <source>
        <dbReference type="Proteomes" id="UP000002624"/>
    </source>
</evidence>
<feature type="signal peptide" evidence="1">
    <location>
        <begin position="1"/>
        <end position="19"/>
    </location>
</feature>
<dbReference type="Gene3D" id="2.60.40.380">
    <property type="entry name" value="Purple acid phosphatase-like, N-terminal"/>
    <property type="match status" value="1"/>
</dbReference>
<dbReference type="eggNOG" id="ENOG502QU5W">
    <property type="taxonomic scope" value="Eukaryota"/>
</dbReference>
<dbReference type="Pfam" id="PF09423">
    <property type="entry name" value="PhoD"/>
    <property type="match status" value="2"/>
</dbReference>
<dbReference type="HOGENOM" id="CLU_015982_0_0_1"/>
<feature type="chain" id="PRO_5002966195" evidence="1">
    <location>
        <begin position="20"/>
        <end position="658"/>
    </location>
</feature>
<feature type="domain" description="PhoD-like phosphatase metallophosphatase" evidence="2">
    <location>
        <begin position="293"/>
        <end position="592"/>
    </location>
</feature>
<dbReference type="InterPro" id="IPR038607">
    <property type="entry name" value="PhoD-like_sf"/>
</dbReference>
<dbReference type="AlphaFoldDB" id="C6HKT6"/>
<dbReference type="PANTHER" id="PTHR43606">
    <property type="entry name" value="PHOSPHATASE, PUTATIVE (AFU_ORTHOLOGUE AFUA_6G08710)-RELATED"/>
    <property type="match status" value="1"/>
</dbReference>
<dbReference type="Proteomes" id="UP000002624">
    <property type="component" value="Unassembled WGS sequence"/>
</dbReference>
<gene>
    <name evidence="4" type="ORF">HCDG_06817</name>
</gene>
<dbReference type="InterPro" id="IPR018946">
    <property type="entry name" value="PhoD-like_MPP"/>
</dbReference>
<dbReference type="InterPro" id="IPR029052">
    <property type="entry name" value="Metallo-depent_PP-like"/>
</dbReference>
<keyword evidence="1" id="KW-0732">Signal</keyword>
<feature type="domain" description="Phospholipase D N-terminal" evidence="3">
    <location>
        <begin position="63"/>
        <end position="180"/>
    </location>
</feature>
<dbReference type="InterPro" id="IPR032093">
    <property type="entry name" value="PhoD_N"/>
</dbReference>
<protein>
    <submittedName>
        <fullName evidence="4">Alkaline phosphatase</fullName>
    </submittedName>
</protein>
<accession>C6HKT6</accession>
<evidence type="ECO:0000313" key="4">
    <source>
        <dbReference type="EMBL" id="EER38873.1"/>
    </source>
</evidence>
<dbReference type="Gene3D" id="3.60.21.70">
    <property type="entry name" value="PhoD-like phosphatase"/>
    <property type="match status" value="1"/>
</dbReference>
<dbReference type="EMBL" id="GG692430">
    <property type="protein sequence ID" value="EER38873.1"/>
    <property type="molecule type" value="Genomic_DNA"/>
</dbReference>
<evidence type="ECO:0000259" key="2">
    <source>
        <dbReference type="Pfam" id="PF09423"/>
    </source>
</evidence>
<sequence length="658" mass="74671">MAFLKVALAGLWLSSIASASFSSNLNYRSPSHNHPDLGIAINKVQKRNVQSSPFKPEELHFTHNVASGDPYPHSVILWTRISPTKESNGSNVTVSGTAPLYDHDNDKYVAVSTAPVCVEYKVAKDDKMRRVVTDGEVWTSSDVDYTVKVEATDLKPYTTYYYQFTVCDSKNSSPIGRTKTTPRKFDRVRKDINLSVFSCSNYPQGFFNAYGNAARKDTADYVVHLGDYIYEYKEDIKIPKPDLICYKGGYGWGWSMDRIPQPSDHNVKTLYVFRALFVSDPYFIYSNPSGRLDYRMRYASYRTDADLVYSHQHFPWITVWDDHEVEDNIWKAGSSKMNNTEESFIKAGGISIDQSKANAVRAHFEWMPIRQVDMDDNLRIWRNFEIGDLFSLIMLDTRVYDRSITDVTWNREYLDEIRDEQSRSLLGPRQETWFYRQLRESAKRRTKWRIVGQQVLISDISYADSKPETPYNADAWDGYRANKNRTLATILNNKIDNTIFLAGDTHASYVSDLVYTGHGEYDSRSGSGAIGVEFGGSGVTSPGPVGQNGTLAKGAEQSKTFVKNSTPLQWQDSYYRGYYELKINHEHVIADFFGVPDIRTRNGKEIKLATFEVLDGANKLTRNEKGEPVVGQAVGGALKHGEIHPDAAVIVDTMKKEN</sequence>
<evidence type="ECO:0000259" key="3">
    <source>
        <dbReference type="Pfam" id="PF16655"/>
    </source>
</evidence>